<dbReference type="PROSITE" id="PS50948">
    <property type="entry name" value="PAN"/>
    <property type="match status" value="1"/>
</dbReference>
<dbReference type="PIRSF" id="PIRSF000641">
    <property type="entry name" value="SRK"/>
    <property type="match status" value="1"/>
</dbReference>
<dbReference type="Pfam" id="PF07714">
    <property type="entry name" value="PK_Tyr_Ser-Thr"/>
    <property type="match status" value="1"/>
</dbReference>
<reference evidence="18" key="2">
    <citation type="submission" date="2021-02" db="EMBL/GenBank/DDBJ databases">
        <authorList>
            <person name="Kimball J.A."/>
            <person name="Haas M.W."/>
            <person name="Macchietto M."/>
            <person name="Kono T."/>
            <person name="Duquette J."/>
            <person name="Shao M."/>
        </authorList>
    </citation>
    <scope>NUCLEOTIDE SEQUENCE</scope>
    <source>
        <tissue evidence="18">Fresh leaf tissue</tissue>
    </source>
</reference>
<dbReference type="InterPro" id="IPR000858">
    <property type="entry name" value="S_locus_glycoprot_dom"/>
</dbReference>
<feature type="chain" id="PRO_5035148585" description="Receptor-like serine/threonine-protein kinase" evidence="15">
    <location>
        <begin position="21"/>
        <end position="789"/>
    </location>
</feature>
<dbReference type="EC" id="2.7.11.1" evidence="12"/>
<evidence type="ECO:0000256" key="11">
    <source>
        <dbReference type="ARBA" id="ARBA00023180"/>
    </source>
</evidence>
<dbReference type="InterPro" id="IPR024171">
    <property type="entry name" value="SRK-like_kinase"/>
</dbReference>
<evidence type="ECO:0000313" key="19">
    <source>
        <dbReference type="Proteomes" id="UP000729402"/>
    </source>
</evidence>
<keyword evidence="19" id="KW-1185">Reference proteome</keyword>
<dbReference type="GO" id="GO:0005524">
    <property type="term" value="F:ATP binding"/>
    <property type="evidence" value="ECO:0007669"/>
    <property type="project" value="UniProtKB-UniRule"/>
</dbReference>
<evidence type="ECO:0000256" key="1">
    <source>
        <dbReference type="ARBA" id="ARBA00004251"/>
    </source>
</evidence>
<evidence type="ECO:0000259" key="17">
    <source>
        <dbReference type="PROSITE" id="PS50948"/>
    </source>
</evidence>
<keyword evidence="5 12" id="KW-0808">Transferase</keyword>
<comment type="catalytic activity">
    <reaction evidence="12">
        <text>L-seryl-[protein] + ATP = O-phospho-L-seryl-[protein] + ADP + H(+)</text>
        <dbReference type="Rhea" id="RHEA:17989"/>
        <dbReference type="Rhea" id="RHEA-COMP:9863"/>
        <dbReference type="Rhea" id="RHEA-COMP:11604"/>
        <dbReference type="ChEBI" id="CHEBI:15378"/>
        <dbReference type="ChEBI" id="CHEBI:29999"/>
        <dbReference type="ChEBI" id="CHEBI:30616"/>
        <dbReference type="ChEBI" id="CHEBI:83421"/>
        <dbReference type="ChEBI" id="CHEBI:456216"/>
        <dbReference type="EC" id="2.7.11.1"/>
    </reaction>
</comment>
<keyword evidence="7 12" id="KW-0547">Nucleotide-binding</keyword>
<evidence type="ECO:0000256" key="15">
    <source>
        <dbReference type="SAM" id="SignalP"/>
    </source>
</evidence>
<protein>
    <recommendedName>
        <fullName evidence="12">Receptor-like serine/threonine-protein kinase</fullName>
        <ecNumber evidence="12">2.7.11.1</ecNumber>
    </recommendedName>
</protein>
<dbReference type="PANTHER" id="PTHR27002:SF1045">
    <property type="entry name" value="RECEPTOR-LIKE SERINE_THREONINE-PROTEIN KINASE"/>
    <property type="match status" value="1"/>
</dbReference>
<dbReference type="InterPro" id="IPR001245">
    <property type="entry name" value="Ser-Thr/Tyr_kinase_cat_dom"/>
</dbReference>
<dbReference type="Pfam" id="PF00954">
    <property type="entry name" value="S_locus_glycop"/>
    <property type="match status" value="1"/>
</dbReference>
<keyword evidence="6 15" id="KW-0732">Signal</keyword>
<dbReference type="AlphaFoldDB" id="A0A8J5WYI5"/>
<proteinExistence type="inferred from homology"/>
<dbReference type="GO" id="GO:0005886">
    <property type="term" value="C:plasma membrane"/>
    <property type="evidence" value="ECO:0007669"/>
    <property type="project" value="UniProtKB-SubCell"/>
</dbReference>
<evidence type="ECO:0000313" key="18">
    <source>
        <dbReference type="EMBL" id="KAG8097727.1"/>
    </source>
</evidence>
<evidence type="ECO:0000256" key="6">
    <source>
        <dbReference type="ARBA" id="ARBA00022729"/>
    </source>
</evidence>
<dbReference type="SMART" id="SM00473">
    <property type="entry name" value="PAN_AP"/>
    <property type="match status" value="1"/>
</dbReference>
<dbReference type="CDD" id="cd14066">
    <property type="entry name" value="STKc_IRAK"/>
    <property type="match status" value="1"/>
</dbReference>
<dbReference type="FunFam" id="3.30.200.20:FF:000402">
    <property type="entry name" value="Serine/threonine-protein kinase"/>
    <property type="match status" value="1"/>
</dbReference>
<dbReference type="OrthoDB" id="4062651at2759"/>
<evidence type="ECO:0000256" key="10">
    <source>
        <dbReference type="ARBA" id="ARBA00023157"/>
    </source>
</evidence>
<evidence type="ECO:0000259" key="16">
    <source>
        <dbReference type="PROSITE" id="PS50011"/>
    </source>
</evidence>
<evidence type="ECO:0000256" key="12">
    <source>
        <dbReference type="PIRNR" id="PIRNR000641"/>
    </source>
</evidence>
<dbReference type="EMBL" id="JAAALK010000079">
    <property type="protein sequence ID" value="KAG8097727.1"/>
    <property type="molecule type" value="Genomic_DNA"/>
</dbReference>
<dbReference type="SMART" id="SM00108">
    <property type="entry name" value="B_lectin"/>
    <property type="match status" value="1"/>
</dbReference>
<dbReference type="Proteomes" id="UP000729402">
    <property type="component" value="Unassembled WGS sequence"/>
</dbReference>
<dbReference type="GO" id="GO:0048544">
    <property type="term" value="P:recognition of pollen"/>
    <property type="evidence" value="ECO:0007669"/>
    <property type="project" value="InterPro"/>
</dbReference>
<keyword evidence="8 12" id="KW-0418">Kinase</keyword>
<dbReference type="Pfam" id="PF01453">
    <property type="entry name" value="B_lectin"/>
    <property type="match status" value="1"/>
</dbReference>
<evidence type="ECO:0000256" key="4">
    <source>
        <dbReference type="ARBA" id="ARBA00022536"/>
    </source>
</evidence>
<keyword evidence="10" id="KW-1015">Disulfide bond</keyword>
<dbReference type="PROSITE" id="PS00107">
    <property type="entry name" value="PROTEIN_KINASE_ATP"/>
    <property type="match status" value="1"/>
</dbReference>
<dbReference type="InterPro" id="IPR008271">
    <property type="entry name" value="Ser/Thr_kinase_AS"/>
</dbReference>
<comment type="subcellular location">
    <subcellularLocation>
        <location evidence="1">Cell membrane</location>
        <topology evidence="1">Single-pass type I membrane protein</topology>
    </subcellularLocation>
</comment>
<gene>
    <name evidence="18" type="ORF">GUJ93_ZPchr0013g35561</name>
</gene>
<keyword evidence="11" id="KW-0325">Glycoprotein</keyword>
<feature type="domain" description="Protein kinase" evidence="16">
    <location>
        <begin position="473"/>
        <end position="751"/>
    </location>
</feature>
<evidence type="ECO:0000256" key="14">
    <source>
        <dbReference type="SAM" id="MobiDB-lite"/>
    </source>
</evidence>
<name>A0A8J5WYI5_ZIZPA</name>
<dbReference type="GO" id="GO:0004674">
    <property type="term" value="F:protein serine/threonine kinase activity"/>
    <property type="evidence" value="ECO:0007669"/>
    <property type="project" value="UniProtKB-KW"/>
</dbReference>
<accession>A0A8J5WYI5</accession>
<keyword evidence="9 12" id="KW-0067">ATP-binding</keyword>
<dbReference type="PANTHER" id="PTHR27002">
    <property type="entry name" value="RECEPTOR-LIKE SERINE/THREONINE-PROTEIN KINASE SD1-8"/>
    <property type="match status" value="1"/>
</dbReference>
<evidence type="ECO:0000256" key="7">
    <source>
        <dbReference type="ARBA" id="ARBA00022741"/>
    </source>
</evidence>
<dbReference type="PROSITE" id="PS50011">
    <property type="entry name" value="PROTEIN_KINASE_DOM"/>
    <property type="match status" value="1"/>
</dbReference>
<keyword evidence="3 12" id="KW-0723">Serine/threonine-protein kinase</keyword>
<keyword evidence="2" id="KW-1003">Cell membrane</keyword>
<dbReference type="CDD" id="cd01098">
    <property type="entry name" value="PAN_AP_plant"/>
    <property type="match status" value="1"/>
</dbReference>
<keyword evidence="2" id="KW-0472">Membrane</keyword>
<evidence type="ECO:0000256" key="2">
    <source>
        <dbReference type="ARBA" id="ARBA00022475"/>
    </source>
</evidence>
<reference evidence="18" key="1">
    <citation type="journal article" date="2021" name="bioRxiv">
        <title>Whole Genome Assembly and Annotation of Northern Wild Rice, Zizania palustris L., Supports a Whole Genome Duplication in the Zizania Genus.</title>
        <authorList>
            <person name="Haas M."/>
            <person name="Kono T."/>
            <person name="Macchietto M."/>
            <person name="Millas R."/>
            <person name="McGilp L."/>
            <person name="Shao M."/>
            <person name="Duquette J."/>
            <person name="Hirsch C.N."/>
            <person name="Kimball J."/>
        </authorList>
    </citation>
    <scope>NUCLEOTIDE SEQUENCE</scope>
    <source>
        <tissue evidence="18">Fresh leaf tissue</tissue>
    </source>
</reference>
<feature type="domain" description="Apple" evidence="17">
    <location>
        <begin position="304"/>
        <end position="390"/>
    </location>
</feature>
<evidence type="ECO:0000256" key="8">
    <source>
        <dbReference type="ARBA" id="ARBA00022777"/>
    </source>
</evidence>
<dbReference type="InterPro" id="IPR000719">
    <property type="entry name" value="Prot_kinase_dom"/>
</dbReference>
<keyword evidence="4" id="KW-0245">EGF-like domain</keyword>
<dbReference type="PROSITE" id="PS00108">
    <property type="entry name" value="PROTEIN_KINASE_ST"/>
    <property type="match status" value="1"/>
</dbReference>
<dbReference type="FunFam" id="1.10.510.10:FF:000060">
    <property type="entry name" value="G-type lectin S-receptor-like serine/threonine-protein kinase"/>
    <property type="match status" value="1"/>
</dbReference>
<organism evidence="18 19">
    <name type="scientific">Zizania palustris</name>
    <name type="common">Northern wild rice</name>
    <dbReference type="NCBI Taxonomy" id="103762"/>
    <lineage>
        <taxon>Eukaryota</taxon>
        <taxon>Viridiplantae</taxon>
        <taxon>Streptophyta</taxon>
        <taxon>Embryophyta</taxon>
        <taxon>Tracheophyta</taxon>
        <taxon>Spermatophyta</taxon>
        <taxon>Magnoliopsida</taxon>
        <taxon>Liliopsida</taxon>
        <taxon>Poales</taxon>
        <taxon>Poaceae</taxon>
        <taxon>BOP clade</taxon>
        <taxon>Oryzoideae</taxon>
        <taxon>Oryzeae</taxon>
        <taxon>Zizaniinae</taxon>
        <taxon>Zizania</taxon>
    </lineage>
</organism>
<dbReference type="InterPro" id="IPR001480">
    <property type="entry name" value="Bulb-type_lectin_dom"/>
</dbReference>
<evidence type="ECO:0000256" key="9">
    <source>
        <dbReference type="ARBA" id="ARBA00022840"/>
    </source>
</evidence>
<feature type="binding site" evidence="13">
    <location>
        <position position="501"/>
    </location>
    <ligand>
        <name>ATP</name>
        <dbReference type="ChEBI" id="CHEBI:30616"/>
    </ligand>
</feature>
<feature type="region of interest" description="Disordered" evidence="14">
    <location>
        <begin position="435"/>
        <end position="455"/>
    </location>
</feature>
<comment type="similarity">
    <text evidence="12">Belongs to the protein kinase superfamily. Ser/Thr protein kinase family.</text>
</comment>
<comment type="caution">
    <text evidence="18">The sequence shown here is derived from an EMBL/GenBank/DDBJ whole genome shotgun (WGS) entry which is preliminary data.</text>
</comment>
<evidence type="ECO:0000256" key="5">
    <source>
        <dbReference type="ARBA" id="ARBA00022679"/>
    </source>
</evidence>
<dbReference type="InterPro" id="IPR017441">
    <property type="entry name" value="Protein_kinase_ATP_BS"/>
</dbReference>
<dbReference type="InterPro" id="IPR003609">
    <property type="entry name" value="Pan_app"/>
</dbReference>
<sequence>MAYLPLRVIVSLLLVCCCQSDDKLTPSKPLSPGDEIVSGGGVFALGFFSPTNSTTDLYVGQLRPRAVRVQWRRRRRRLDDGEQHIRRRCRIEAVLLDSGNFVVRLPNGSEIWRSFDHPTDTIVPNVSFSLNYKADAAERFVAWKGPDDPSAGDFSMGGDSTNPDLQIVVWNGTRLHWRRAAWIGSSIAGVIQTNTSFKIYQTINDDAGDGYYFRLTVPDGSPSMRLTLDYAGMLNFQSWDSNTLSWAIFSQFPSTACDRYASCGPFGYCDGAEAAPTCKCLDGFEPVDGVDLSRGCRRKKELGCGDNGDGFVTLPGMKTPDKFLYVRNRSFDQCTAECSRDCSCTAYAYATLNNVHATEDRSRCLVWTGELVDTGKFSDGAGENLYLRLLTSQANKKKSTVLKVVLPVMAALLLIFAVAGICFICKPRAEHRSSKVQSKYPPQRMNGSDEAGDENAEFSSVGWDVILTATSNFSEHNMLGKGGFGKVYKGVLEGGVEVAVKRLSKGSGQGVEEFRNEVVLIAKLQHRNLVRVLGCCIHEDEKLLIYEYLPNKSLDAFLFDPRRRNALDWSTRFKIIKGVARGLLYLHQDSRLTIIHRDLKAGNILLDREMCPKISDFGMARIFGGNEQQANTTRVVGTYGYMSPEYALDGCFSVKSDTYSFGVLLLEVVSGLKISSAHLTVDCANLIAYAWSLWRDGNARDLVDSCVVESCRLEEVVRCVHLGLLCVQDHPSDRPLMSSVVFMLENETAALPAPKEPVYFTMRNYRAEDSSQNMRRSMNHMSTTMLVGR</sequence>
<comment type="catalytic activity">
    <reaction evidence="12">
        <text>L-threonyl-[protein] + ATP = O-phospho-L-threonyl-[protein] + ADP + H(+)</text>
        <dbReference type="Rhea" id="RHEA:46608"/>
        <dbReference type="Rhea" id="RHEA-COMP:11060"/>
        <dbReference type="Rhea" id="RHEA-COMP:11605"/>
        <dbReference type="ChEBI" id="CHEBI:15378"/>
        <dbReference type="ChEBI" id="CHEBI:30013"/>
        <dbReference type="ChEBI" id="CHEBI:30616"/>
        <dbReference type="ChEBI" id="CHEBI:61977"/>
        <dbReference type="ChEBI" id="CHEBI:456216"/>
        <dbReference type="EC" id="2.7.11.1"/>
    </reaction>
</comment>
<feature type="signal peptide" evidence="15">
    <location>
        <begin position="1"/>
        <end position="20"/>
    </location>
</feature>
<dbReference type="SMART" id="SM00220">
    <property type="entry name" value="S_TKc"/>
    <property type="match status" value="1"/>
</dbReference>
<evidence type="ECO:0000256" key="3">
    <source>
        <dbReference type="ARBA" id="ARBA00022527"/>
    </source>
</evidence>
<dbReference type="Pfam" id="PF08276">
    <property type="entry name" value="PAN_2"/>
    <property type="match status" value="1"/>
</dbReference>
<evidence type="ECO:0000256" key="13">
    <source>
        <dbReference type="PROSITE-ProRule" id="PRU10141"/>
    </source>
</evidence>